<keyword evidence="2" id="KW-1185">Reference proteome</keyword>
<evidence type="ECO:0000313" key="1">
    <source>
        <dbReference type="EMBL" id="OCL08211.1"/>
    </source>
</evidence>
<accession>A0A8E2F0I6</accession>
<organism evidence="1 2">
    <name type="scientific">Glonium stellatum</name>
    <dbReference type="NCBI Taxonomy" id="574774"/>
    <lineage>
        <taxon>Eukaryota</taxon>
        <taxon>Fungi</taxon>
        <taxon>Dikarya</taxon>
        <taxon>Ascomycota</taxon>
        <taxon>Pezizomycotina</taxon>
        <taxon>Dothideomycetes</taxon>
        <taxon>Pleosporomycetidae</taxon>
        <taxon>Gloniales</taxon>
        <taxon>Gloniaceae</taxon>
        <taxon>Glonium</taxon>
    </lineage>
</organism>
<dbReference type="PANTHER" id="PTHR38790:SF4">
    <property type="entry name" value="2EXR DOMAIN-CONTAINING PROTEIN"/>
    <property type="match status" value="1"/>
</dbReference>
<sequence>MAYILSIKPHQQAQCLFFTLPAELRNEICKLVFSTSTISPHALSLLQTCRRMYMDTHLLAFSTITFTTRLSVRSELAQRTSHLSAAQLNAISNVAFVSYARHSNNYMYFVANFLANSISLFPRLKKATLIITDNARYMAADGNYHSPFPEQVPRWFGYAIHLFVSGRPLAWQASELWTAEWPQQRNVGEQIGNDEVWNGGEDGLEWTTCRLKQKNESQRSVEVVCQLLDRQKEMRYHKIQLRGIEHGAERLPLKVVHCGSGLQWDGETEWWTKRKIKGSFFGWRT</sequence>
<dbReference type="PANTHER" id="PTHR38790">
    <property type="entry name" value="2EXR DOMAIN-CONTAINING PROTEIN-RELATED"/>
    <property type="match status" value="1"/>
</dbReference>
<dbReference type="OrthoDB" id="3798004at2759"/>
<dbReference type="AlphaFoldDB" id="A0A8E2F0I6"/>
<name>A0A8E2F0I6_9PEZI</name>
<gene>
    <name evidence="1" type="ORF">AOQ84DRAFT_45337</name>
</gene>
<proteinExistence type="predicted"/>
<protein>
    <submittedName>
        <fullName evidence="1">Uncharacterized protein</fullName>
    </submittedName>
</protein>
<dbReference type="EMBL" id="KV749696">
    <property type="protein sequence ID" value="OCL08211.1"/>
    <property type="molecule type" value="Genomic_DNA"/>
</dbReference>
<evidence type="ECO:0000313" key="2">
    <source>
        <dbReference type="Proteomes" id="UP000250140"/>
    </source>
</evidence>
<dbReference type="Proteomes" id="UP000250140">
    <property type="component" value="Unassembled WGS sequence"/>
</dbReference>
<reference evidence="1 2" key="1">
    <citation type="journal article" date="2016" name="Nat. Commun.">
        <title>Ectomycorrhizal ecology is imprinted in the genome of the dominant symbiotic fungus Cenococcum geophilum.</title>
        <authorList>
            <consortium name="DOE Joint Genome Institute"/>
            <person name="Peter M."/>
            <person name="Kohler A."/>
            <person name="Ohm R.A."/>
            <person name="Kuo A."/>
            <person name="Krutzmann J."/>
            <person name="Morin E."/>
            <person name="Arend M."/>
            <person name="Barry K.W."/>
            <person name="Binder M."/>
            <person name="Choi C."/>
            <person name="Clum A."/>
            <person name="Copeland A."/>
            <person name="Grisel N."/>
            <person name="Haridas S."/>
            <person name="Kipfer T."/>
            <person name="LaButti K."/>
            <person name="Lindquist E."/>
            <person name="Lipzen A."/>
            <person name="Maire R."/>
            <person name="Meier B."/>
            <person name="Mihaltcheva S."/>
            <person name="Molinier V."/>
            <person name="Murat C."/>
            <person name="Poggeler S."/>
            <person name="Quandt C.A."/>
            <person name="Sperisen C."/>
            <person name="Tritt A."/>
            <person name="Tisserant E."/>
            <person name="Crous P.W."/>
            <person name="Henrissat B."/>
            <person name="Nehls U."/>
            <person name="Egli S."/>
            <person name="Spatafora J.W."/>
            <person name="Grigoriev I.V."/>
            <person name="Martin F.M."/>
        </authorList>
    </citation>
    <scope>NUCLEOTIDE SEQUENCE [LARGE SCALE GENOMIC DNA]</scope>
    <source>
        <strain evidence="1 2">CBS 207.34</strain>
    </source>
</reference>